<evidence type="ECO:0000313" key="1">
    <source>
        <dbReference type="EMBL" id="KAF2463170.1"/>
    </source>
</evidence>
<proteinExistence type="predicted"/>
<gene>
    <name evidence="1" type="ORF">BDR25DRAFT_363076</name>
</gene>
<reference evidence="1" key="1">
    <citation type="journal article" date="2020" name="Stud. Mycol.">
        <title>101 Dothideomycetes genomes: a test case for predicting lifestyles and emergence of pathogens.</title>
        <authorList>
            <person name="Haridas S."/>
            <person name="Albert R."/>
            <person name="Binder M."/>
            <person name="Bloem J."/>
            <person name="Labutti K."/>
            <person name="Salamov A."/>
            <person name="Andreopoulos B."/>
            <person name="Baker S."/>
            <person name="Barry K."/>
            <person name="Bills G."/>
            <person name="Bluhm B."/>
            <person name="Cannon C."/>
            <person name="Castanera R."/>
            <person name="Culley D."/>
            <person name="Daum C."/>
            <person name="Ezra D."/>
            <person name="Gonzalez J."/>
            <person name="Henrissat B."/>
            <person name="Kuo A."/>
            <person name="Liang C."/>
            <person name="Lipzen A."/>
            <person name="Lutzoni F."/>
            <person name="Magnuson J."/>
            <person name="Mondo S."/>
            <person name="Nolan M."/>
            <person name="Ohm R."/>
            <person name="Pangilinan J."/>
            <person name="Park H.-J."/>
            <person name="Ramirez L."/>
            <person name="Alfaro M."/>
            <person name="Sun H."/>
            <person name="Tritt A."/>
            <person name="Yoshinaga Y."/>
            <person name="Zwiers L.-H."/>
            <person name="Turgeon B."/>
            <person name="Goodwin S."/>
            <person name="Spatafora J."/>
            <person name="Crous P."/>
            <person name="Grigoriev I."/>
        </authorList>
    </citation>
    <scope>NUCLEOTIDE SEQUENCE</scope>
    <source>
        <strain evidence="1">ATCC 200398</strain>
    </source>
</reference>
<accession>A0ACB6Q8G9</accession>
<dbReference type="Proteomes" id="UP000799755">
    <property type="component" value="Unassembled WGS sequence"/>
</dbReference>
<dbReference type="EMBL" id="MU003553">
    <property type="protein sequence ID" value="KAF2463170.1"/>
    <property type="molecule type" value="Genomic_DNA"/>
</dbReference>
<organism evidence="1 2">
    <name type="scientific">Lindgomyces ingoldianus</name>
    <dbReference type="NCBI Taxonomy" id="673940"/>
    <lineage>
        <taxon>Eukaryota</taxon>
        <taxon>Fungi</taxon>
        <taxon>Dikarya</taxon>
        <taxon>Ascomycota</taxon>
        <taxon>Pezizomycotina</taxon>
        <taxon>Dothideomycetes</taxon>
        <taxon>Pleosporomycetidae</taxon>
        <taxon>Pleosporales</taxon>
        <taxon>Lindgomycetaceae</taxon>
        <taxon>Lindgomyces</taxon>
    </lineage>
</organism>
<keyword evidence="2" id="KW-1185">Reference proteome</keyword>
<name>A0ACB6Q8G9_9PLEO</name>
<sequence>MPTYLVCLIADLGSSWNHHCTFVSIHSDDSDYIFQISGHIQSGMAFGYKAASVSEAWPSFISKEYYSTVSVANYSQTQEVVETYNRQRSNLTVRGGCSLRRGLGGVKNQRRRLLSLRGFRFDMRTSIKPFSKDGGIPSKPILVAAITYSIFSTHEKTRRSTSQRQQDKIFRQPNGCYLNSRTYLVLFTNPLDYPSHVTVRRFQASLIPPLHLRPLHEDAPTP</sequence>
<protein>
    <submittedName>
        <fullName evidence="1">Uncharacterized protein</fullName>
    </submittedName>
</protein>
<comment type="caution">
    <text evidence="1">The sequence shown here is derived from an EMBL/GenBank/DDBJ whole genome shotgun (WGS) entry which is preliminary data.</text>
</comment>
<evidence type="ECO:0000313" key="2">
    <source>
        <dbReference type="Proteomes" id="UP000799755"/>
    </source>
</evidence>